<dbReference type="InterPro" id="IPR013766">
    <property type="entry name" value="Thioredoxin_domain"/>
</dbReference>
<name>A0A7D4QI78_9SPHI</name>
<dbReference type="PROSITE" id="PS51352">
    <property type="entry name" value="THIOREDOXIN_2"/>
    <property type="match status" value="1"/>
</dbReference>
<reference evidence="3 4" key="1">
    <citation type="submission" date="2020-05" db="EMBL/GenBank/DDBJ databases">
        <title>Mucilaginibacter mali sp. nov.</title>
        <authorList>
            <person name="Kim H.S."/>
            <person name="Lee K.C."/>
            <person name="Suh M.K."/>
            <person name="Kim J.-S."/>
            <person name="Han K.-I."/>
            <person name="Eom M.K."/>
            <person name="Shin Y.K."/>
            <person name="Lee J.-S."/>
        </authorList>
    </citation>
    <scope>NUCLEOTIDE SEQUENCE [LARGE SCALE GENOMIC DNA]</scope>
    <source>
        <strain evidence="3 4">G2-14</strain>
    </source>
</reference>
<dbReference type="GO" id="GO:0016491">
    <property type="term" value="F:oxidoreductase activity"/>
    <property type="evidence" value="ECO:0007669"/>
    <property type="project" value="InterPro"/>
</dbReference>
<dbReference type="Gene3D" id="3.40.30.10">
    <property type="entry name" value="Glutaredoxin"/>
    <property type="match status" value="1"/>
</dbReference>
<protein>
    <submittedName>
        <fullName evidence="3">TlpA family protein disulfide reductase</fullName>
    </submittedName>
</protein>
<dbReference type="Pfam" id="PF00578">
    <property type="entry name" value="AhpC-TSA"/>
    <property type="match status" value="1"/>
</dbReference>
<organism evidence="3 4">
    <name type="scientific">Mucilaginibacter mali</name>
    <dbReference type="NCBI Taxonomy" id="2740462"/>
    <lineage>
        <taxon>Bacteria</taxon>
        <taxon>Pseudomonadati</taxon>
        <taxon>Bacteroidota</taxon>
        <taxon>Sphingobacteriia</taxon>
        <taxon>Sphingobacteriales</taxon>
        <taxon>Sphingobacteriaceae</taxon>
        <taxon>Mucilaginibacter</taxon>
    </lineage>
</organism>
<dbReference type="InterPro" id="IPR050553">
    <property type="entry name" value="Thioredoxin_ResA/DsbE_sf"/>
</dbReference>
<keyword evidence="1" id="KW-0732">Signal</keyword>
<dbReference type="PANTHER" id="PTHR42852">
    <property type="entry name" value="THIOL:DISULFIDE INTERCHANGE PROTEIN DSBE"/>
    <property type="match status" value="1"/>
</dbReference>
<dbReference type="KEGG" id="mmab:HQ865_23455"/>
<evidence type="ECO:0000256" key="1">
    <source>
        <dbReference type="SAM" id="SignalP"/>
    </source>
</evidence>
<dbReference type="GO" id="GO:0016209">
    <property type="term" value="F:antioxidant activity"/>
    <property type="evidence" value="ECO:0007669"/>
    <property type="project" value="InterPro"/>
</dbReference>
<dbReference type="RefSeq" id="WP_173417241.1">
    <property type="nucleotide sequence ID" value="NZ_CP054139.1"/>
</dbReference>
<feature type="chain" id="PRO_5028965243" evidence="1">
    <location>
        <begin position="24"/>
        <end position="344"/>
    </location>
</feature>
<dbReference type="EMBL" id="CP054139">
    <property type="protein sequence ID" value="QKJ32592.1"/>
    <property type="molecule type" value="Genomic_DNA"/>
</dbReference>
<feature type="signal peptide" evidence="1">
    <location>
        <begin position="1"/>
        <end position="23"/>
    </location>
</feature>
<dbReference type="InterPro" id="IPR000866">
    <property type="entry name" value="AhpC/TSA"/>
</dbReference>
<evidence type="ECO:0000313" key="4">
    <source>
        <dbReference type="Proteomes" id="UP000505355"/>
    </source>
</evidence>
<dbReference type="SUPFAM" id="SSF52833">
    <property type="entry name" value="Thioredoxin-like"/>
    <property type="match status" value="1"/>
</dbReference>
<dbReference type="CDD" id="cd02966">
    <property type="entry name" value="TlpA_like_family"/>
    <property type="match status" value="1"/>
</dbReference>
<feature type="domain" description="Thioredoxin" evidence="2">
    <location>
        <begin position="31"/>
        <end position="177"/>
    </location>
</feature>
<accession>A0A7D4QI78</accession>
<keyword evidence="4" id="KW-1185">Reference proteome</keyword>
<evidence type="ECO:0000313" key="3">
    <source>
        <dbReference type="EMBL" id="QKJ32592.1"/>
    </source>
</evidence>
<sequence length="344" mass="37792">MKIYAKALSVLLLSGLSATGLHAQAPAPPVKDLGEPAPALTVGKWLKGGEVDGLKKGKVYVVEFWATWCLPCIAGMPHLSAVAHEFKDVTVIGCSILERKTTDLATIEKFVAGKRDTMDYHVAVDDGSKMADNWLKAYGERGIPFAFIVDKQNRIAWAGHPMNLDKILPQVVSGKWNVEKAAADRKDMQRLSKIDGNEVVTTLNKYMGRPGNPVGALARIDSFLKVEPGLKYYPKMGHFTFVALAKTNEAKALPFAKTWFEANNDAPSYATVTDAVNYLEHPSPEMYAFAAYCYQAQIDRYPWSMDLKVTYKAMADLYKKGGDEKKAAEFAKKSDAAPAGRPAH</sequence>
<dbReference type="PANTHER" id="PTHR42852:SF18">
    <property type="entry name" value="CHROMOSOME UNDETERMINED SCAFFOLD_47, WHOLE GENOME SHOTGUN SEQUENCE"/>
    <property type="match status" value="1"/>
</dbReference>
<dbReference type="Proteomes" id="UP000505355">
    <property type="component" value="Chromosome"/>
</dbReference>
<proteinExistence type="predicted"/>
<dbReference type="AlphaFoldDB" id="A0A7D4QI78"/>
<evidence type="ECO:0000259" key="2">
    <source>
        <dbReference type="PROSITE" id="PS51352"/>
    </source>
</evidence>
<gene>
    <name evidence="3" type="ORF">HQ865_23455</name>
</gene>
<dbReference type="InterPro" id="IPR036249">
    <property type="entry name" value="Thioredoxin-like_sf"/>
</dbReference>